<dbReference type="STRING" id="1122149.FD44_GL000058"/>
<keyword evidence="3" id="KW-1185">Reference proteome</keyword>
<feature type="region of interest" description="Disordered" evidence="1">
    <location>
        <begin position="59"/>
        <end position="78"/>
    </location>
</feature>
<sequence>MNIGDEVSFKLDGESFTGFIDKAYQNSYMVTFKADNPEIVDKYHDRVVINNKKLTLIKAAPQPEVDPEADDSSEDEEK</sequence>
<name>A0A4R5NNU6_9LACO</name>
<accession>A0A4R5NNU6</accession>
<reference evidence="2 3" key="1">
    <citation type="journal article" date="2019" name="Appl. Microbiol. Biotechnol.">
        <title>Uncovering carbohydrate metabolism through a genotype-phenotype association study of 56 lactic acid bacteria genomes.</title>
        <authorList>
            <person name="Buron-Moles G."/>
            <person name="Chailyan A."/>
            <person name="Dolejs I."/>
            <person name="Forster J."/>
            <person name="Miks M.H."/>
        </authorList>
    </citation>
    <scope>NUCLEOTIDE SEQUENCE [LARGE SCALE GENOMIC DNA]</scope>
    <source>
        <strain evidence="2 3">ATCC 49373</strain>
    </source>
</reference>
<feature type="compositionally biased region" description="Acidic residues" evidence="1">
    <location>
        <begin position="65"/>
        <end position="78"/>
    </location>
</feature>
<comment type="caution">
    <text evidence="2">The sequence shown here is derived from an EMBL/GenBank/DDBJ whole genome shotgun (WGS) entry which is preliminary data.</text>
</comment>
<dbReference type="AlphaFoldDB" id="A0A4R5NNU6"/>
<dbReference type="Proteomes" id="UP000294854">
    <property type="component" value="Unassembled WGS sequence"/>
</dbReference>
<evidence type="ECO:0008006" key="4">
    <source>
        <dbReference type="Google" id="ProtNLM"/>
    </source>
</evidence>
<evidence type="ECO:0000313" key="3">
    <source>
        <dbReference type="Proteomes" id="UP000294854"/>
    </source>
</evidence>
<gene>
    <name evidence="2" type="ORF">C5L31_001416</name>
</gene>
<dbReference type="RefSeq" id="WP_010619628.1">
    <property type="nucleotide sequence ID" value="NZ_CP042371.1"/>
</dbReference>
<dbReference type="EMBL" id="PUFO01000044">
    <property type="protein sequence ID" value="TDG78230.1"/>
    <property type="molecule type" value="Genomic_DNA"/>
</dbReference>
<organism evidence="2 3">
    <name type="scientific">Secundilactobacillus malefermentans</name>
    <dbReference type="NCBI Taxonomy" id="176292"/>
    <lineage>
        <taxon>Bacteria</taxon>
        <taxon>Bacillati</taxon>
        <taxon>Bacillota</taxon>
        <taxon>Bacilli</taxon>
        <taxon>Lactobacillales</taxon>
        <taxon>Lactobacillaceae</taxon>
        <taxon>Secundilactobacillus</taxon>
    </lineage>
</organism>
<proteinExistence type="predicted"/>
<evidence type="ECO:0000256" key="1">
    <source>
        <dbReference type="SAM" id="MobiDB-lite"/>
    </source>
</evidence>
<evidence type="ECO:0000313" key="2">
    <source>
        <dbReference type="EMBL" id="TDG78230.1"/>
    </source>
</evidence>
<protein>
    <recommendedName>
        <fullName evidence="4">DUF2187 domain-containing protein</fullName>
    </recommendedName>
</protein>
<dbReference type="OrthoDB" id="2326589at2"/>